<accession>A0A8S1KEB6</accession>
<dbReference type="AlphaFoldDB" id="A0A8S1KEB6"/>
<reference evidence="2" key="1">
    <citation type="submission" date="2021-01" db="EMBL/GenBank/DDBJ databases">
        <authorList>
            <consortium name="Genoscope - CEA"/>
            <person name="William W."/>
        </authorList>
    </citation>
    <scope>NUCLEOTIDE SEQUENCE</scope>
</reference>
<dbReference type="EMBL" id="CAJJDM010000017">
    <property type="protein sequence ID" value="CAD8053057.1"/>
    <property type="molecule type" value="Genomic_DNA"/>
</dbReference>
<comment type="caution">
    <text evidence="2">The sequence shown here is derived from an EMBL/GenBank/DDBJ whole genome shotgun (WGS) entry which is preliminary data.</text>
</comment>
<sequence>MFRRVFGISNRCNPTRLRYLREYVCLREAANPSAQQAQIAQFQQVSNKYGLAVPQLTTLSGIFQLSQLLRPQNFPNPNDYKIHVEKLELLFRQTQQSHETLTQFAQSLEYKIPEIAKLTNDARRQAAQELFSIYLEGIHYDNLVSPGYVQQLESIYRQRTTATIKKIQAEVKDPQLAAQLSQSLESIFQNYQFNQGRYVGLIKSFIDSLQGTEVEVAQKLDQQTQEKQLFIQTVDKATKQFSAEDQEYARNVDGHDYKLFLQELYEKEYQSGFAQNRFNEKGQKLVYESQAQEHHVLRYQILAGVFAGYFLYLFYRGDAYYSTILAVPVIAAAFFYLAKQGQAKRAIPFVRQVLKNTDNTYEVVFEQNRIISRIENVQPGQIKLAQENQFANTLVFGNPTDFGYHVKVADNSFIAPYLYSGNGLDFRAFINV</sequence>
<evidence type="ECO:0000256" key="1">
    <source>
        <dbReference type="SAM" id="Phobius"/>
    </source>
</evidence>
<dbReference type="Proteomes" id="UP000688137">
    <property type="component" value="Unassembled WGS sequence"/>
</dbReference>
<keyword evidence="1" id="KW-1133">Transmembrane helix</keyword>
<organism evidence="2 3">
    <name type="scientific">Paramecium primaurelia</name>
    <dbReference type="NCBI Taxonomy" id="5886"/>
    <lineage>
        <taxon>Eukaryota</taxon>
        <taxon>Sar</taxon>
        <taxon>Alveolata</taxon>
        <taxon>Ciliophora</taxon>
        <taxon>Intramacronucleata</taxon>
        <taxon>Oligohymenophorea</taxon>
        <taxon>Peniculida</taxon>
        <taxon>Parameciidae</taxon>
        <taxon>Paramecium</taxon>
    </lineage>
</organism>
<gene>
    <name evidence="2" type="ORF">PPRIM_AZ9-3.1.T0200136</name>
</gene>
<keyword evidence="3" id="KW-1185">Reference proteome</keyword>
<feature type="transmembrane region" description="Helical" evidence="1">
    <location>
        <begin position="296"/>
        <end position="314"/>
    </location>
</feature>
<protein>
    <submittedName>
        <fullName evidence="2">Uncharacterized protein</fullName>
    </submittedName>
</protein>
<feature type="transmembrane region" description="Helical" evidence="1">
    <location>
        <begin position="320"/>
        <end position="338"/>
    </location>
</feature>
<keyword evidence="1" id="KW-0812">Transmembrane</keyword>
<evidence type="ECO:0000313" key="2">
    <source>
        <dbReference type="EMBL" id="CAD8053057.1"/>
    </source>
</evidence>
<name>A0A8S1KEB6_PARPR</name>
<proteinExistence type="predicted"/>
<evidence type="ECO:0000313" key="3">
    <source>
        <dbReference type="Proteomes" id="UP000688137"/>
    </source>
</evidence>
<keyword evidence="1" id="KW-0472">Membrane</keyword>